<reference evidence="1 2" key="1">
    <citation type="submission" date="2019-05" db="EMBL/GenBank/DDBJ databases">
        <title>Another draft genome of Portunus trituberculatus and its Hox gene families provides insights of decapod evolution.</title>
        <authorList>
            <person name="Jeong J.-H."/>
            <person name="Song I."/>
            <person name="Kim S."/>
            <person name="Choi T."/>
            <person name="Kim D."/>
            <person name="Ryu S."/>
            <person name="Kim W."/>
        </authorList>
    </citation>
    <scope>NUCLEOTIDE SEQUENCE [LARGE SCALE GENOMIC DNA]</scope>
    <source>
        <tissue evidence="1">Muscle</tissue>
    </source>
</reference>
<comment type="caution">
    <text evidence="1">The sequence shown here is derived from an EMBL/GenBank/DDBJ whole genome shotgun (WGS) entry which is preliminary data.</text>
</comment>
<name>A0A5B7D4E4_PORTR</name>
<keyword evidence="2" id="KW-1185">Reference proteome</keyword>
<gene>
    <name evidence="1" type="ORF">E2C01_008321</name>
</gene>
<proteinExistence type="predicted"/>
<sequence length="114" mass="12749">MGDVTESLHPRIKMVSASAKVHHVILKDSMRKAIYLLPKLDTHMRGYPAEMDRGTIPLEGIQGSLTINKEIHILEEKHHNMNNIQFCLSRGQVCRELPGHLSVNVVIGRSVTGC</sequence>
<dbReference type="AlphaFoldDB" id="A0A5B7D4E4"/>
<protein>
    <submittedName>
        <fullName evidence="1">Uncharacterized protein</fullName>
    </submittedName>
</protein>
<organism evidence="1 2">
    <name type="scientific">Portunus trituberculatus</name>
    <name type="common">Swimming crab</name>
    <name type="synonym">Neptunus trituberculatus</name>
    <dbReference type="NCBI Taxonomy" id="210409"/>
    <lineage>
        <taxon>Eukaryota</taxon>
        <taxon>Metazoa</taxon>
        <taxon>Ecdysozoa</taxon>
        <taxon>Arthropoda</taxon>
        <taxon>Crustacea</taxon>
        <taxon>Multicrustacea</taxon>
        <taxon>Malacostraca</taxon>
        <taxon>Eumalacostraca</taxon>
        <taxon>Eucarida</taxon>
        <taxon>Decapoda</taxon>
        <taxon>Pleocyemata</taxon>
        <taxon>Brachyura</taxon>
        <taxon>Eubrachyura</taxon>
        <taxon>Portunoidea</taxon>
        <taxon>Portunidae</taxon>
        <taxon>Portuninae</taxon>
        <taxon>Portunus</taxon>
    </lineage>
</organism>
<dbReference type="Proteomes" id="UP000324222">
    <property type="component" value="Unassembled WGS sequence"/>
</dbReference>
<evidence type="ECO:0000313" key="2">
    <source>
        <dbReference type="Proteomes" id="UP000324222"/>
    </source>
</evidence>
<dbReference type="EMBL" id="VSRR010000434">
    <property type="protein sequence ID" value="MPC15526.1"/>
    <property type="molecule type" value="Genomic_DNA"/>
</dbReference>
<evidence type="ECO:0000313" key="1">
    <source>
        <dbReference type="EMBL" id="MPC15526.1"/>
    </source>
</evidence>
<accession>A0A5B7D4E4</accession>